<dbReference type="RefSeq" id="WP_186870640.1">
    <property type="nucleotide sequence ID" value="NZ_JACOOL010000010.1"/>
</dbReference>
<name>A0A923L7Q3_9BACI</name>
<feature type="domain" description="ATP-grasp" evidence="2">
    <location>
        <begin position="603"/>
        <end position="832"/>
    </location>
</feature>
<dbReference type="InterPro" id="IPR058355">
    <property type="entry name" value="DUF8042"/>
</dbReference>
<accession>A0A923L7Q3</accession>
<evidence type="ECO:0000313" key="4">
    <source>
        <dbReference type="Proteomes" id="UP000637359"/>
    </source>
</evidence>
<gene>
    <name evidence="3" type="ORF">H8S33_14090</name>
</gene>
<keyword evidence="4" id="KW-1185">Reference proteome</keyword>
<dbReference type="GO" id="GO:0018169">
    <property type="term" value="F:ribosomal S6-glutamic acid ligase activity"/>
    <property type="evidence" value="ECO:0007669"/>
    <property type="project" value="TreeGrafter"/>
</dbReference>
<evidence type="ECO:0000256" key="1">
    <source>
        <dbReference type="PROSITE-ProRule" id="PRU00409"/>
    </source>
</evidence>
<dbReference type="GO" id="GO:0046872">
    <property type="term" value="F:metal ion binding"/>
    <property type="evidence" value="ECO:0007669"/>
    <property type="project" value="InterPro"/>
</dbReference>
<dbReference type="EMBL" id="JACOOL010000010">
    <property type="protein sequence ID" value="MBC5637937.1"/>
    <property type="molecule type" value="Genomic_DNA"/>
</dbReference>
<dbReference type="Proteomes" id="UP000637359">
    <property type="component" value="Unassembled WGS sequence"/>
</dbReference>
<dbReference type="GO" id="GO:0005737">
    <property type="term" value="C:cytoplasm"/>
    <property type="evidence" value="ECO:0007669"/>
    <property type="project" value="TreeGrafter"/>
</dbReference>
<organism evidence="3 4">
    <name type="scientific">Ornithinibacillus hominis</name>
    <dbReference type="NCBI Taxonomy" id="2763055"/>
    <lineage>
        <taxon>Bacteria</taxon>
        <taxon>Bacillati</taxon>
        <taxon>Bacillota</taxon>
        <taxon>Bacilli</taxon>
        <taxon>Bacillales</taxon>
        <taxon>Bacillaceae</taxon>
        <taxon>Ornithinibacillus</taxon>
    </lineage>
</organism>
<dbReference type="PANTHER" id="PTHR21621">
    <property type="entry name" value="RIBOSOMAL PROTEIN S6 MODIFICATION PROTEIN"/>
    <property type="match status" value="1"/>
</dbReference>
<dbReference type="PROSITE" id="PS50975">
    <property type="entry name" value="ATP_GRASP"/>
    <property type="match status" value="1"/>
</dbReference>
<dbReference type="SUPFAM" id="SSF56059">
    <property type="entry name" value="Glutathione synthetase ATP-binding domain-like"/>
    <property type="match status" value="2"/>
</dbReference>
<dbReference type="PANTHER" id="PTHR21621:SF0">
    <property type="entry name" value="BETA-CITRYLGLUTAMATE SYNTHASE B-RELATED"/>
    <property type="match status" value="1"/>
</dbReference>
<dbReference type="Pfam" id="PF26154">
    <property type="entry name" value="DUF8042"/>
    <property type="match status" value="1"/>
</dbReference>
<dbReference type="GO" id="GO:0009432">
    <property type="term" value="P:SOS response"/>
    <property type="evidence" value="ECO:0007669"/>
    <property type="project" value="TreeGrafter"/>
</dbReference>
<dbReference type="InterPro" id="IPR026838">
    <property type="entry name" value="YheC/D"/>
</dbReference>
<dbReference type="AlphaFoldDB" id="A0A923L7Q3"/>
<dbReference type="GO" id="GO:0005524">
    <property type="term" value="F:ATP binding"/>
    <property type="evidence" value="ECO:0007669"/>
    <property type="project" value="UniProtKB-UniRule"/>
</dbReference>
<dbReference type="Gene3D" id="3.30.470.20">
    <property type="entry name" value="ATP-grasp fold, B domain"/>
    <property type="match status" value="2"/>
</dbReference>
<keyword evidence="1" id="KW-0067">ATP-binding</keyword>
<keyword evidence="1" id="KW-0547">Nucleotide-binding</keyword>
<protein>
    <submittedName>
        <fullName evidence="3">YheC/YheD family protein</fullName>
    </submittedName>
</protein>
<sequence>MTKLEENTIFQVKNIIDTLIEATSHFSKLVKQKELNQCIFMFSSIVDGVTAIEKVTANSNLTLGQKEKKKIENTLLLIAQELETNNLIKIAEIIQFSLMPLLKQWQKEFEVDEIGLLNKDITIGVYLSESNPRIAYPKPRIDALVEEAEKQGVTLLFFSSSGVNMDAKQVTGEVFQNGKWQEVTSSFPNVIHNIGIASRERQTITERKLRREVPFTSFGVGNKFYLPKIVVENRKFAELLVPFKIITDEDRILEFLNENQKGVLKPIMGRQGLFIYYVEKNGNHFIIHEDKKERILGKEKFTMWIQDVILKNKNSYMIQKYIHARTNAGEPFDIRAHVQKNNEGKWQITKIYPRIGNKKSILSNISRGGRTQELDVFLTNEYGAKGKQYAEELRKLSLDITYHLDKLYGLVLDELGLDLAIDKNGRFWLHEVNNGPQSTYHEKERAINTIGYAIYIAKNGIFLTNSFQKQSKSIGNFDSRNSNLEWAELDNRVSIGMLVQENEINNLTIACAYVAKYENVHFFYFTPKDIDYDEMCIRGYFYQNKEWVPMIVNYPDVIYDRLRARGIEGFHTVYEELEGIPFTNQFYGNSISKLEVYDKLSAIEQLSDIMIPYQKVNRLKDIFHYIQEYGSVILKPEVGSFAKGVRYIEKLNIDRYRVADGENVNELSELSLSKYIRDVIKKGTFIVQKYIETRTKEGNPFDIRVHMMKDGNGEWSFVNKHPRIGTNYATITVFRSGGYVGELVAFLNRNYSQDKSSILVSKIEERALNIASEFDALYENKISELGIDLAIDKDLNIYLIEVNVNKPGIVYYEFEVAKHAIPYAKYLSQKNSTNNQKKMETF</sequence>
<reference evidence="3" key="1">
    <citation type="submission" date="2020-08" db="EMBL/GenBank/DDBJ databases">
        <title>Genome public.</title>
        <authorList>
            <person name="Liu C."/>
            <person name="Sun Q."/>
        </authorList>
    </citation>
    <scope>NUCLEOTIDE SEQUENCE</scope>
    <source>
        <strain evidence="3">BX22</strain>
    </source>
</reference>
<comment type="caution">
    <text evidence="3">The sequence shown here is derived from an EMBL/GenBank/DDBJ whole genome shotgun (WGS) entry which is preliminary data.</text>
</comment>
<dbReference type="InterPro" id="IPR011761">
    <property type="entry name" value="ATP-grasp"/>
</dbReference>
<evidence type="ECO:0000259" key="2">
    <source>
        <dbReference type="PROSITE" id="PS50975"/>
    </source>
</evidence>
<proteinExistence type="predicted"/>
<dbReference type="Pfam" id="PF14398">
    <property type="entry name" value="ATPgrasp_YheCD"/>
    <property type="match status" value="2"/>
</dbReference>
<evidence type="ECO:0000313" key="3">
    <source>
        <dbReference type="EMBL" id="MBC5637937.1"/>
    </source>
</evidence>